<dbReference type="PROSITE" id="PS00178">
    <property type="entry name" value="AA_TRNA_LIGASE_I"/>
    <property type="match status" value="1"/>
</dbReference>
<evidence type="ECO:0000256" key="3">
    <source>
        <dbReference type="ARBA" id="ARBA00022598"/>
    </source>
</evidence>
<dbReference type="PRINTS" id="PR01039">
    <property type="entry name" value="TRNASYNTHTRP"/>
</dbReference>
<dbReference type="Gene3D" id="1.10.240.10">
    <property type="entry name" value="Tyrosyl-Transfer RNA Synthetase"/>
    <property type="match status" value="1"/>
</dbReference>
<dbReference type="Gene3D" id="3.40.50.620">
    <property type="entry name" value="HUPs"/>
    <property type="match status" value="1"/>
</dbReference>
<keyword evidence="3 9" id="KW-0436">Ligase</keyword>
<evidence type="ECO:0000313" key="10">
    <source>
        <dbReference type="EMBL" id="MDT8901110.1"/>
    </source>
</evidence>
<evidence type="ECO:0000256" key="2">
    <source>
        <dbReference type="ARBA" id="ARBA00013161"/>
    </source>
</evidence>
<keyword evidence="7 9" id="KW-0030">Aminoacyl-tRNA synthetase</keyword>
<sequence length="328" mass="36827">MSKGRIFSGMQPSGKFHLGNYLGALENWVKLQYDYDCVFSIVDWHALTSMYEDTSKIPENIHEMALDWLSGGLDPERNIIFVQSHVKEHAELHLLLSMMTPLSWLERVPSYKDKLQQLGAIGKEINTYGFLGYPELQTADIILYKADTVPVGEDQIPHVELAREIVRRFNGFYGPVFPEPQVRLSQAAVLPGIDGRKMSKSYGNEIPYAAPPEELKARVRMMVTDPQRVKKTDPGDPAVCTVYTFHKLFNKEVIEDIGGKCRTACIGCVDCKKLLAERMSASLADIHARRATLEANPGRVKEILAFGAERARKVAAATMEEVRAAMRL</sequence>
<dbReference type="CDD" id="cd00806">
    <property type="entry name" value="TrpRS_core"/>
    <property type="match status" value="1"/>
</dbReference>
<dbReference type="InterPro" id="IPR002306">
    <property type="entry name" value="Trp-tRNA-ligase"/>
</dbReference>
<dbReference type="InterPro" id="IPR050203">
    <property type="entry name" value="Trp-tRNA_synthetase"/>
</dbReference>
<protein>
    <recommendedName>
        <fullName evidence="2 8">Tryptophan--tRNA ligase</fullName>
        <ecNumber evidence="2 8">6.1.1.2</ecNumber>
    </recommendedName>
</protein>
<dbReference type="InterPro" id="IPR002305">
    <property type="entry name" value="aa-tRNA-synth_Ic"/>
</dbReference>
<dbReference type="SUPFAM" id="SSF52374">
    <property type="entry name" value="Nucleotidylyl transferase"/>
    <property type="match status" value="1"/>
</dbReference>
<keyword evidence="6 9" id="KW-0648">Protein biosynthesis</keyword>
<name>A0ABU3NWA5_9FIRM</name>
<keyword evidence="11" id="KW-1185">Reference proteome</keyword>
<dbReference type="EMBL" id="JAUOZS010000001">
    <property type="protein sequence ID" value="MDT8901110.1"/>
    <property type="molecule type" value="Genomic_DNA"/>
</dbReference>
<evidence type="ECO:0000313" key="11">
    <source>
        <dbReference type="Proteomes" id="UP001254848"/>
    </source>
</evidence>
<evidence type="ECO:0000256" key="7">
    <source>
        <dbReference type="ARBA" id="ARBA00023146"/>
    </source>
</evidence>
<evidence type="ECO:0000256" key="1">
    <source>
        <dbReference type="ARBA" id="ARBA00005594"/>
    </source>
</evidence>
<organism evidence="10 11">
    <name type="scientific">Anaeroselena agilis</name>
    <dbReference type="NCBI Taxonomy" id="3063788"/>
    <lineage>
        <taxon>Bacteria</taxon>
        <taxon>Bacillati</taxon>
        <taxon>Bacillota</taxon>
        <taxon>Negativicutes</taxon>
        <taxon>Acetonemataceae</taxon>
        <taxon>Anaeroselena</taxon>
    </lineage>
</organism>
<dbReference type="PANTHER" id="PTHR43766:SF1">
    <property type="entry name" value="TRYPTOPHAN--TRNA LIGASE, MITOCHONDRIAL"/>
    <property type="match status" value="1"/>
</dbReference>
<dbReference type="GO" id="GO:0004830">
    <property type="term" value="F:tryptophan-tRNA ligase activity"/>
    <property type="evidence" value="ECO:0007669"/>
    <property type="project" value="UniProtKB-EC"/>
</dbReference>
<accession>A0ABU3NWA5</accession>
<dbReference type="InterPro" id="IPR001412">
    <property type="entry name" value="aa-tRNA-synth_I_CS"/>
</dbReference>
<keyword evidence="4 9" id="KW-0547">Nucleotide-binding</keyword>
<reference evidence="10 11" key="1">
    <citation type="submission" date="2023-07" db="EMBL/GenBank/DDBJ databases">
        <title>The novel representative of Negativicutes class, Anaeroselena agilis gen. nov. sp. nov.</title>
        <authorList>
            <person name="Prokofeva M.I."/>
            <person name="Elcheninov A.G."/>
            <person name="Klyukina A."/>
            <person name="Kublanov I.V."/>
            <person name="Frolov E.N."/>
            <person name="Podosokorskaya O.A."/>
        </authorList>
    </citation>
    <scope>NUCLEOTIDE SEQUENCE [LARGE SCALE GENOMIC DNA]</scope>
    <source>
        <strain evidence="10 11">4137-cl</strain>
    </source>
</reference>
<dbReference type="EC" id="6.1.1.2" evidence="2 8"/>
<dbReference type="NCBIfam" id="TIGR00233">
    <property type="entry name" value="trpS"/>
    <property type="match status" value="1"/>
</dbReference>
<comment type="caution">
    <text evidence="10">The sequence shown here is derived from an EMBL/GenBank/DDBJ whole genome shotgun (WGS) entry which is preliminary data.</text>
</comment>
<dbReference type="RefSeq" id="WP_413779634.1">
    <property type="nucleotide sequence ID" value="NZ_JAUOZS010000001.1"/>
</dbReference>
<comment type="similarity">
    <text evidence="1 9">Belongs to the class-I aminoacyl-tRNA synthetase family.</text>
</comment>
<proteinExistence type="inferred from homology"/>
<dbReference type="Proteomes" id="UP001254848">
    <property type="component" value="Unassembled WGS sequence"/>
</dbReference>
<evidence type="ECO:0000256" key="6">
    <source>
        <dbReference type="ARBA" id="ARBA00022917"/>
    </source>
</evidence>
<dbReference type="PANTHER" id="PTHR43766">
    <property type="entry name" value="TRYPTOPHAN--TRNA LIGASE, MITOCHONDRIAL"/>
    <property type="match status" value="1"/>
</dbReference>
<gene>
    <name evidence="10" type="primary">trpS</name>
    <name evidence="10" type="ORF">Q4T40_07665</name>
</gene>
<dbReference type="InterPro" id="IPR014729">
    <property type="entry name" value="Rossmann-like_a/b/a_fold"/>
</dbReference>
<evidence type="ECO:0000256" key="9">
    <source>
        <dbReference type="RuleBase" id="RU363036"/>
    </source>
</evidence>
<evidence type="ECO:0000256" key="4">
    <source>
        <dbReference type="ARBA" id="ARBA00022741"/>
    </source>
</evidence>
<evidence type="ECO:0000256" key="5">
    <source>
        <dbReference type="ARBA" id="ARBA00022840"/>
    </source>
</evidence>
<dbReference type="Pfam" id="PF00579">
    <property type="entry name" value="tRNA-synt_1b"/>
    <property type="match status" value="1"/>
</dbReference>
<evidence type="ECO:0000256" key="8">
    <source>
        <dbReference type="NCBIfam" id="TIGR00233"/>
    </source>
</evidence>
<keyword evidence="5 9" id="KW-0067">ATP-binding</keyword>